<dbReference type="Proteomes" id="UP000386575">
    <property type="component" value="Unassembled WGS sequence"/>
</dbReference>
<feature type="transmembrane region" description="Helical" evidence="1">
    <location>
        <begin position="120"/>
        <end position="145"/>
    </location>
</feature>
<dbReference type="EMBL" id="VZUL01000002">
    <property type="protein sequence ID" value="KAB1088183.1"/>
    <property type="molecule type" value="Genomic_DNA"/>
</dbReference>
<gene>
    <name evidence="2" type="ORF">F4V91_18175</name>
</gene>
<proteinExistence type="predicted"/>
<comment type="caution">
    <text evidence="2">The sequence shown here is derived from an EMBL/GenBank/DDBJ whole genome shotgun (WGS) entry which is preliminary data.</text>
</comment>
<feature type="transmembrane region" description="Helical" evidence="1">
    <location>
        <begin position="166"/>
        <end position="186"/>
    </location>
</feature>
<keyword evidence="1" id="KW-0472">Membrane</keyword>
<protein>
    <submittedName>
        <fullName evidence="2">UPF0104 family protein</fullName>
    </submittedName>
</protein>
<dbReference type="RefSeq" id="WP_151044448.1">
    <property type="nucleotide sequence ID" value="NZ_VZUL01000002.1"/>
</dbReference>
<keyword evidence="1" id="KW-1133">Transmembrane helix</keyword>
<evidence type="ECO:0000313" key="2">
    <source>
        <dbReference type="EMBL" id="KAB1088183.1"/>
    </source>
</evidence>
<accession>A0A6A1TU26</accession>
<feature type="transmembrane region" description="Helical" evidence="1">
    <location>
        <begin position="271"/>
        <end position="296"/>
    </location>
</feature>
<evidence type="ECO:0000313" key="3">
    <source>
        <dbReference type="Proteomes" id="UP000386575"/>
    </source>
</evidence>
<evidence type="ECO:0000256" key="1">
    <source>
        <dbReference type="SAM" id="Phobius"/>
    </source>
</evidence>
<dbReference type="AlphaFoldDB" id="A0A6A1TU26"/>
<reference evidence="2 3" key="1">
    <citation type="submission" date="2019-09" db="EMBL/GenBank/DDBJ databases">
        <title>Genome sequencing of Ng87 strain.</title>
        <authorList>
            <person name="Karasev E.S."/>
            <person name="Andronov E."/>
        </authorList>
    </citation>
    <scope>NUCLEOTIDE SEQUENCE [LARGE SCALE GENOMIC DNA]</scope>
    <source>
        <strain evidence="2 3">Ng87</strain>
    </source>
</reference>
<organism evidence="2 3">
    <name type="scientific">Neorhizobium galegae</name>
    <name type="common">Rhizobium galegae</name>
    <dbReference type="NCBI Taxonomy" id="399"/>
    <lineage>
        <taxon>Bacteria</taxon>
        <taxon>Pseudomonadati</taxon>
        <taxon>Pseudomonadota</taxon>
        <taxon>Alphaproteobacteria</taxon>
        <taxon>Hyphomicrobiales</taxon>
        <taxon>Rhizobiaceae</taxon>
        <taxon>Rhizobium/Agrobacterium group</taxon>
        <taxon>Neorhizobium</taxon>
    </lineage>
</organism>
<sequence>MIARRHLLKFLLGVAICLAAFLVYRSLGRYTVDEIEESVRSIAGLRLATAFFFVILSYLCLGGFDALAVRYAGKPLLLRQTSLASFTALSIGHNVGLSALSSGAVRYRFYTRWGLTGEDIAKVIVFCGVTVGLGLGTLAGLALLLQPGDTVDLLGLDRTARLAVGLLCLAGPATYLMVCAFVRRPLVVRSWRFEPPAIQLALGQVAIGTLNFACVAASIQQLLASFTDAGYLDVASAYVTANLAALISHVPGGLGVLEATMLGILPTSASIGALVAFRVLYFFVPLTVGVPMLLVTEAYYRHRGGRFLEQTVM</sequence>
<feature type="transmembrane region" description="Helical" evidence="1">
    <location>
        <begin position="7"/>
        <end position="27"/>
    </location>
</feature>
<keyword evidence="1" id="KW-0812">Transmembrane</keyword>
<name>A0A6A1TU26_NEOGA</name>
<feature type="transmembrane region" description="Helical" evidence="1">
    <location>
        <begin position="47"/>
        <end position="69"/>
    </location>
</feature>